<comment type="caution">
    <text evidence="11">The sequence shown here is derived from an EMBL/GenBank/DDBJ whole genome shotgun (WGS) entry which is preliminary data.</text>
</comment>
<dbReference type="PANTHER" id="PTHR46969">
    <property type="entry name" value="BIFUNCTIONAL PROTEIN HLDE"/>
    <property type="match status" value="1"/>
</dbReference>
<dbReference type="SUPFAM" id="SSF53613">
    <property type="entry name" value="Ribokinase-like"/>
    <property type="match status" value="1"/>
</dbReference>
<keyword evidence="8" id="KW-0511">Multifunctional enzyme</keyword>
<evidence type="ECO:0000256" key="8">
    <source>
        <dbReference type="ARBA" id="ARBA00023268"/>
    </source>
</evidence>
<keyword evidence="6" id="KW-0418">Kinase</keyword>
<dbReference type="GO" id="GO:0033785">
    <property type="term" value="F:heptose 7-phosphate kinase activity"/>
    <property type="evidence" value="ECO:0007669"/>
    <property type="project" value="TreeGrafter"/>
</dbReference>
<evidence type="ECO:0000256" key="5">
    <source>
        <dbReference type="ARBA" id="ARBA00022741"/>
    </source>
</evidence>
<dbReference type="Gene3D" id="3.40.1190.20">
    <property type="match status" value="1"/>
</dbReference>
<keyword evidence="4 11" id="KW-0548">Nucleotidyltransferase</keyword>
<dbReference type="Gene3D" id="3.40.50.620">
    <property type="entry name" value="HUPs"/>
    <property type="match status" value="1"/>
</dbReference>
<dbReference type="InterPro" id="IPR004821">
    <property type="entry name" value="Cyt_trans-like"/>
</dbReference>
<evidence type="ECO:0000313" key="11">
    <source>
        <dbReference type="EMBL" id="RCN58734.1"/>
    </source>
</evidence>
<name>A0A1C2FXN9_9GAMM</name>
<dbReference type="RefSeq" id="WP_065972105.1">
    <property type="nucleotide sequence ID" value="NZ_CP080624.1"/>
</dbReference>
<organism evidence="11 12">
    <name type="scientific">Acidiferrobacter thiooxydans</name>
    <dbReference type="NCBI Taxonomy" id="163359"/>
    <lineage>
        <taxon>Bacteria</taxon>
        <taxon>Pseudomonadati</taxon>
        <taxon>Pseudomonadota</taxon>
        <taxon>Gammaproteobacteria</taxon>
        <taxon>Acidiferrobacterales</taxon>
        <taxon>Acidiferrobacteraceae</taxon>
        <taxon>Acidiferrobacter</taxon>
    </lineage>
</organism>
<dbReference type="OrthoDB" id="9802794at2"/>
<dbReference type="InterPro" id="IPR014729">
    <property type="entry name" value="Rossmann-like_a/b/a_fold"/>
</dbReference>
<dbReference type="InterPro" id="IPR002173">
    <property type="entry name" value="Carboh/pur_kinase_PfkB_CS"/>
</dbReference>
<dbReference type="PANTHER" id="PTHR46969:SF1">
    <property type="entry name" value="BIFUNCTIONAL PROTEIN HLDE"/>
    <property type="match status" value="1"/>
</dbReference>
<dbReference type="GO" id="GO:0033786">
    <property type="term" value="F:heptose-1-phosphate adenylyltransferase activity"/>
    <property type="evidence" value="ECO:0007669"/>
    <property type="project" value="TreeGrafter"/>
</dbReference>
<dbReference type="Proteomes" id="UP000253250">
    <property type="component" value="Unassembled WGS sequence"/>
</dbReference>
<keyword evidence="9" id="KW-0119">Carbohydrate metabolism</keyword>
<evidence type="ECO:0000256" key="9">
    <source>
        <dbReference type="ARBA" id="ARBA00023277"/>
    </source>
</evidence>
<evidence type="ECO:0000256" key="6">
    <source>
        <dbReference type="ARBA" id="ARBA00022777"/>
    </source>
</evidence>
<dbReference type="EC" id="2.7.7.70" evidence="2"/>
<comment type="pathway">
    <text evidence="1">Bacterial outer membrane biogenesis; LPS core biosynthesis.</text>
</comment>
<dbReference type="PROSITE" id="PS00583">
    <property type="entry name" value="PFKB_KINASES_1"/>
    <property type="match status" value="1"/>
</dbReference>
<accession>A0A1C2FXN9</accession>
<gene>
    <name evidence="11" type="primary">rfaE2</name>
    <name evidence="11" type="ORF">C4900_02910</name>
</gene>
<dbReference type="GO" id="GO:0005524">
    <property type="term" value="F:ATP binding"/>
    <property type="evidence" value="ECO:0007669"/>
    <property type="project" value="UniProtKB-KW"/>
</dbReference>
<dbReference type="InterPro" id="IPR029056">
    <property type="entry name" value="Ribokinase-like"/>
</dbReference>
<dbReference type="NCBIfam" id="TIGR02199">
    <property type="entry name" value="rfaE_dom_II"/>
    <property type="match status" value="1"/>
</dbReference>
<dbReference type="EMBL" id="PSYR01000001">
    <property type="protein sequence ID" value="RCN58734.1"/>
    <property type="molecule type" value="Genomic_DNA"/>
</dbReference>
<reference evidence="11 12" key="1">
    <citation type="submission" date="2018-02" db="EMBL/GenBank/DDBJ databases">
        <title>Insights into the biology of acidophilic members of the Acidiferrobacteraceae family derived from comparative genomic analyses.</title>
        <authorList>
            <person name="Issotta F."/>
            <person name="Thyssen C."/>
            <person name="Mena C."/>
            <person name="Moya A."/>
            <person name="Bellenberg S."/>
            <person name="Sproer C."/>
            <person name="Covarrubias P.C."/>
            <person name="Sand W."/>
            <person name="Quatrini R."/>
            <person name="Vera M."/>
        </authorList>
    </citation>
    <scope>NUCLEOTIDE SEQUENCE [LARGE SCALE GENOMIC DNA]</scope>
    <source>
        <strain evidence="12">m-1</strain>
    </source>
</reference>
<dbReference type="STRING" id="163359.A9R16_04410"/>
<evidence type="ECO:0000256" key="1">
    <source>
        <dbReference type="ARBA" id="ARBA00004713"/>
    </source>
</evidence>
<dbReference type="Pfam" id="PF00294">
    <property type="entry name" value="PfkB"/>
    <property type="match status" value="1"/>
</dbReference>
<dbReference type="SUPFAM" id="SSF52374">
    <property type="entry name" value="Nucleotidylyl transferase"/>
    <property type="match status" value="1"/>
</dbReference>
<dbReference type="NCBIfam" id="TIGR00125">
    <property type="entry name" value="cyt_tran_rel"/>
    <property type="match status" value="1"/>
</dbReference>
<comment type="catalytic activity">
    <reaction evidence="10">
        <text>D-glycero-beta-D-manno-heptose 1-phosphate + ATP + H(+) = ADP-D-glycero-beta-D-manno-heptose + diphosphate</text>
        <dbReference type="Rhea" id="RHEA:27465"/>
        <dbReference type="ChEBI" id="CHEBI:15378"/>
        <dbReference type="ChEBI" id="CHEBI:30616"/>
        <dbReference type="ChEBI" id="CHEBI:33019"/>
        <dbReference type="ChEBI" id="CHEBI:59967"/>
        <dbReference type="ChEBI" id="CHEBI:61593"/>
        <dbReference type="EC" id="2.7.7.70"/>
    </reaction>
</comment>
<evidence type="ECO:0000256" key="2">
    <source>
        <dbReference type="ARBA" id="ARBA00012519"/>
    </source>
</evidence>
<evidence type="ECO:0000256" key="7">
    <source>
        <dbReference type="ARBA" id="ARBA00022840"/>
    </source>
</evidence>
<keyword evidence="5" id="KW-0547">Nucleotide-binding</keyword>
<dbReference type="InterPro" id="IPR011914">
    <property type="entry name" value="RfaE_dom_II"/>
</dbReference>
<protein>
    <recommendedName>
        <fullName evidence="2">D-glycero-beta-D-manno-heptose 1-phosphate adenylyltransferase</fullName>
        <ecNumber evidence="2">2.7.7.70</ecNumber>
    </recommendedName>
</protein>
<evidence type="ECO:0000313" key="12">
    <source>
        <dbReference type="Proteomes" id="UP000253250"/>
    </source>
</evidence>
<keyword evidence="7" id="KW-0067">ATP-binding</keyword>
<evidence type="ECO:0000256" key="4">
    <source>
        <dbReference type="ARBA" id="ARBA00022695"/>
    </source>
</evidence>
<evidence type="ECO:0000256" key="10">
    <source>
        <dbReference type="ARBA" id="ARBA00047428"/>
    </source>
</evidence>
<dbReference type="GO" id="GO:0009244">
    <property type="term" value="P:lipopolysaccharide core region biosynthetic process"/>
    <property type="evidence" value="ECO:0007669"/>
    <property type="project" value="UniProtKB-UniPathway"/>
</dbReference>
<dbReference type="AlphaFoldDB" id="A0A1C2FXN9"/>
<keyword evidence="3 11" id="KW-0808">Transferase</keyword>
<dbReference type="InterPro" id="IPR011611">
    <property type="entry name" value="PfkB_dom"/>
</dbReference>
<dbReference type="GO" id="GO:0005829">
    <property type="term" value="C:cytosol"/>
    <property type="evidence" value="ECO:0007669"/>
    <property type="project" value="TreeGrafter"/>
</dbReference>
<proteinExistence type="predicted"/>
<evidence type="ECO:0000256" key="3">
    <source>
        <dbReference type="ARBA" id="ARBA00022679"/>
    </source>
</evidence>
<dbReference type="GO" id="GO:0016773">
    <property type="term" value="F:phosphotransferase activity, alcohol group as acceptor"/>
    <property type="evidence" value="ECO:0007669"/>
    <property type="project" value="InterPro"/>
</dbReference>
<dbReference type="UniPathway" id="UPA00958"/>
<sequence>MVDVQTLMGVLQSFGKRRVLVFGEAILDRYLKGRATGICREAPVPVVGLQTVLEAPGGAANVAANIAALGAHARLVSWVGADDHGQRLRALIEGQGVDCTGVVADGNRRTVVKQRLRCDDQLVARFDEGDVGPVAATLAARLAAALSAAAAGCDAVVVSDYGLGLMGPVVHEALKRLRGQGLALIVDAKDPGRYRHLAPLVAKPNFAEALRLLGVGGVPPDDRPAFIARYEDRLLDATGARSVVVTLDAEGALLLGAGGPYRTAGRVVPAAHAAGAGDTFVSALTLALASGADTCVAMDLAAAAADVILAREDTATCSREELGRELAGQGKFLRAPTQIREMAGRLRQTGRRIVFTNGCFDILHRGHITYLERAKALGDVLIVGLNDDDSVRRLKGAGRPLNPLADRIAVVAALGCVDHVLAFAGDTAHGPIEMVRPDVFVKGGDYVAKTLPEVALVEELGGRVRLLEYIDNSSTSGLIARIRRDAQAG</sequence>
<keyword evidence="12" id="KW-1185">Reference proteome</keyword>
<dbReference type="Pfam" id="PF01467">
    <property type="entry name" value="CTP_transf_like"/>
    <property type="match status" value="1"/>
</dbReference>